<dbReference type="Pfam" id="PF02195">
    <property type="entry name" value="ParB_N"/>
    <property type="match status" value="1"/>
</dbReference>
<dbReference type="PATRIC" id="fig|13690.10.peg.1991"/>
<comment type="caution">
    <text evidence="2">The sequence shown here is derived from an EMBL/GenBank/DDBJ whole genome shotgun (WGS) entry which is preliminary data.</text>
</comment>
<dbReference type="Gene3D" id="3.90.1530.30">
    <property type="match status" value="1"/>
</dbReference>
<evidence type="ECO:0000259" key="1">
    <source>
        <dbReference type="SMART" id="SM00470"/>
    </source>
</evidence>
<accession>A0A084EN76</accession>
<dbReference type="AlphaFoldDB" id="A0A084EN76"/>
<evidence type="ECO:0000313" key="3">
    <source>
        <dbReference type="Proteomes" id="UP000028534"/>
    </source>
</evidence>
<dbReference type="eggNOG" id="COG1475">
    <property type="taxonomic scope" value="Bacteria"/>
</dbReference>
<organism evidence="2 3">
    <name type="scientific">Sphingobium yanoikuyae</name>
    <name type="common">Sphingomonas yanoikuyae</name>
    <dbReference type="NCBI Taxonomy" id="13690"/>
    <lineage>
        <taxon>Bacteria</taxon>
        <taxon>Pseudomonadati</taxon>
        <taxon>Pseudomonadota</taxon>
        <taxon>Alphaproteobacteria</taxon>
        <taxon>Sphingomonadales</taxon>
        <taxon>Sphingomonadaceae</taxon>
        <taxon>Sphingobium</taxon>
    </lineage>
</organism>
<dbReference type="CDD" id="cd16406">
    <property type="entry name" value="ParB_N_like"/>
    <property type="match status" value="1"/>
</dbReference>
<dbReference type="FunFam" id="3.90.1530.30:FF:000002">
    <property type="entry name" value="Chromosome partitioning protein ParB"/>
    <property type="match status" value="1"/>
</dbReference>
<protein>
    <submittedName>
        <fullName evidence="2">Putative plasmid stabilization protein</fullName>
    </submittedName>
</protein>
<dbReference type="EMBL" id="JGVR01000009">
    <property type="protein sequence ID" value="KEZ19418.1"/>
    <property type="molecule type" value="Genomic_DNA"/>
</dbReference>
<gene>
    <name evidence="2" type="ORF">CP98_01939</name>
</gene>
<proteinExistence type="predicted"/>
<dbReference type="InterPro" id="IPR003115">
    <property type="entry name" value="ParB_N"/>
</dbReference>
<dbReference type="Gene3D" id="1.10.10.2830">
    <property type="match status" value="1"/>
</dbReference>
<dbReference type="InterPro" id="IPR050336">
    <property type="entry name" value="Chromosome_partition/occlusion"/>
</dbReference>
<reference evidence="2 3" key="1">
    <citation type="submission" date="2014-03" db="EMBL/GenBank/DDBJ databases">
        <title>Genome sequence of Sphingobium yanoikuyae B1.</title>
        <authorList>
            <person name="Gan H.M."/>
            <person name="Gan H.Y."/>
            <person name="Savka M.A."/>
        </authorList>
    </citation>
    <scope>NUCLEOTIDE SEQUENCE [LARGE SCALE GENOMIC DNA]</scope>
    <source>
        <strain evidence="2 3">B1</strain>
    </source>
</reference>
<dbReference type="Proteomes" id="UP000028534">
    <property type="component" value="Unassembled WGS sequence"/>
</dbReference>
<dbReference type="InterPro" id="IPR036086">
    <property type="entry name" value="ParB/Sulfiredoxin_sf"/>
</dbReference>
<evidence type="ECO:0000313" key="2">
    <source>
        <dbReference type="EMBL" id="KEZ19418.1"/>
    </source>
</evidence>
<dbReference type="PANTHER" id="PTHR33375">
    <property type="entry name" value="CHROMOSOME-PARTITIONING PROTEIN PARB-RELATED"/>
    <property type="match status" value="1"/>
</dbReference>
<dbReference type="GO" id="GO:0007059">
    <property type="term" value="P:chromosome segregation"/>
    <property type="evidence" value="ECO:0007669"/>
    <property type="project" value="TreeGrafter"/>
</dbReference>
<dbReference type="PANTHER" id="PTHR33375:SF7">
    <property type="entry name" value="CHROMOSOME 2-PARTITIONING PROTEIN PARB-RELATED"/>
    <property type="match status" value="1"/>
</dbReference>
<dbReference type="RefSeq" id="WP_037519013.1">
    <property type="nucleotide sequence ID" value="NZ_JGVR01000009.1"/>
</dbReference>
<sequence length="726" mass="78756">MAKSLPKITLSGSRDIPFDRLVLSQSNVRRVKAGVSIGELADDIVRRTLLQSLNVRPVLDTEGQETGQFEVPAGGRRFRALELLVKQKRLAKDAPIPCVVKAANDTVTAEEDSFAENTFREQLHPLDQFRAMQAMVDKGEGIEAIAAHFLVTPAVVNQRLRLAKVSPTLHDIYAEDGMTLEQLMAFAVTDDHARQEQVWEMLAHSYNKSGAFIRSKLTENTVRAGDKRVRFIGIEAYVAAGGCVMRDLFEPDDGGWLTDPALLDRLVGEKLQAEGERIAAEGWKWVATAIDMPWGVTNGLREIDGVELAMTGEEEERLAALQTEIEEIEAEWADAPEVPDEVQARIEAIDAAIGALVERPMTFEPQDMAMAGAFLSIEVDGTLSIERGYVRPEDEPVVEADGEMDAGADDDAAYRAGGDDEDQGVTGPVASNVVAIGTAGGTASGDEDDEDGEVVKPLPDRLVAELTAWRTLALQDAFAQSPSTAFAAVLHAFVLDCFYSSTRESCLQISLNEASFGFSTTGLRDSTPARAIAERHKRWADRLPDSDKDLWDALLTLDGNEQAALFAHCASKVLNAQQEVVPKYDNGRISKTIVERRVEHSHVLARAVGLDLVGAGWRPTVAGYLGSVTKQRIIADVAEAKGAKFAEMIDHLKKADMAREAERLLEDGDWLPEPMRTPALVDGLAVDEPATVEEAEALPAFLDDNDDVAAIDAASNDDGEPLPAAA</sequence>
<dbReference type="SUPFAM" id="SSF110849">
    <property type="entry name" value="ParB/Sulfiredoxin"/>
    <property type="match status" value="1"/>
</dbReference>
<dbReference type="SMART" id="SM00470">
    <property type="entry name" value="ParB"/>
    <property type="match status" value="1"/>
</dbReference>
<feature type="domain" description="ParB-like N-terminal" evidence="1">
    <location>
        <begin position="14"/>
        <end position="118"/>
    </location>
</feature>
<dbReference type="SUPFAM" id="SSF109709">
    <property type="entry name" value="KorB DNA-binding domain-like"/>
    <property type="match status" value="1"/>
</dbReference>
<name>A0A084EN76_SPHYA</name>
<dbReference type="GO" id="GO:0005694">
    <property type="term" value="C:chromosome"/>
    <property type="evidence" value="ECO:0007669"/>
    <property type="project" value="TreeGrafter"/>
</dbReference>